<keyword evidence="9 11" id="KW-0443">Lipid metabolism</keyword>
<proteinExistence type="inferred from homology"/>
<dbReference type="HAMAP" id="MF_00392">
    <property type="entry name" value="LpxB"/>
    <property type="match status" value="1"/>
</dbReference>
<dbReference type="GO" id="GO:0005543">
    <property type="term" value="F:phospholipid binding"/>
    <property type="evidence" value="ECO:0007669"/>
    <property type="project" value="TreeGrafter"/>
</dbReference>
<dbReference type="GO" id="GO:0009245">
    <property type="term" value="P:lipid A biosynthetic process"/>
    <property type="evidence" value="ECO:0007669"/>
    <property type="project" value="UniProtKB-UniRule"/>
</dbReference>
<dbReference type="Proteomes" id="UP000198988">
    <property type="component" value="Unassembled WGS sequence"/>
</dbReference>
<gene>
    <name evidence="11" type="primary">lpxB</name>
    <name evidence="12" type="ORF">BAZSYMA_ACONTIG01048_3</name>
</gene>
<keyword evidence="8 11" id="KW-0808">Transferase</keyword>
<dbReference type="PANTHER" id="PTHR30372:SF4">
    <property type="entry name" value="LIPID-A-DISACCHARIDE SYNTHASE, MITOCHONDRIAL-RELATED"/>
    <property type="match status" value="1"/>
</dbReference>
<comment type="catalytic activity">
    <reaction evidence="10 11">
        <text>a lipid X + a UDP-2-N,3-O-bis[(3R)-3-hydroxyacyl]-alpha-D-glucosamine = a lipid A disaccharide + UDP + H(+)</text>
        <dbReference type="Rhea" id="RHEA:67828"/>
        <dbReference type="ChEBI" id="CHEBI:15378"/>
        <dbReference type="ChEBI" id="CHEBI:58223"/>
        <dbReference type="ChEBI" id="CHEBI:137748"/>
        <dbReference type="ChEBI" id="CHEBI:176338"/>
        <dbReference type="ChEBI" id="CHEBI:176343"/>
        <dbReference type="EC" id="2.4.1.182"/>
    </reaction>
</comment>
<dbReference type="PANTHER" id="PTHR30372">
    <property type="entry name" value="LIPID-A-DISACCHARIDE SYNTHASE"/>
    <property type="match status" value="1"/>
</dbReference>
<accession>A0A1H6MNS5</accession>
<dbReference type="Pfam" id="PF02684">
    <property type="entry name" value="LpxB"/>
    <property type="match status" value="1"/>
</dbReference>
<evidence type="ECO:0000256" key="3">
    <source>
        <dbReference type="ARBA" id="ARBA00012687"/>
    </source>
</evidence>
<sequence length="375" mass="41840">MKSHKLSCHANNTPMKIAISAAEVSGDLIGSKLVSALQAQDNNIQIQGLVGDKMLEAGCTQLWDQKRVNVMGFSEVLKKLPALLRLRSTIIRYFSTNKPDVFIGVDSPDFNFVIEKKLKQRGVKTLHFISPSVWAWRQSRIKKIKKSTDLVLCLFPFEVDFYQQHNQRAVFVGHPLAETLQPRINYQSSKNILLMPGSRESEITKLLPEMLTAAALMTEQDPELKFHLALANDELLAWVTPLAKTANVRISTSDAHQRAVQSDLVLVASGTAALELALLGVPMVVVYKLSAFSYFIASRLVKIKHISLPNIIANKNLVPELIQDDANGENIAKHALEILNSDTTILTQAFKNIHQQLNLNASEESARIIREFVNE</sequence>
<reference evidence="13" key="1">
    <citation type="submission" date="2016-06" db="EMBL/GenBank/DDBJ databases">
        <authorList>
            <person name="Petersen J."/>
            <person name="Sayavedra L."/>
        </authorList>
    </citation>
    <scope>NUCLEOTIDE SEQUENCE [LARGE SCALE GENOMIC DNA]</scope>
    <source>
        <strain evidence="13">BazSymA</strain>
    </source>
</reference>
<evidence type="ECO:0000256" key="10">
    <source>
        <dbReference type="ARBA" id="ARBA00048975"/>
    </source>
</evidence>
<evidence type="ECO:0000256" key="8">
    <source>
        <dbReference type="ARBA" id="ARBA00022679"/>
    </source>
</evidence>
<dbReference type="EMBL" id="CDSC02000468">
    <property type="protein sequence ID" value="SEI03481.1"/>
    <property type="molecule type" value="Genomic_DNA"/>
</dbReference>
<evidence type="ECO:0000256" key="11">
    <source>
        <dbReference type="HAMAP-Rule" id="MF_00392"/>
    </source>
</evidence>
<dbReference type="SUPFAM" id="SSF53756">
    <property type="entry name" value="UDP-Glycosyltransferase/glycogen phosphorylase"/>
    <property type="match status" value="1"/>
</dbReference>
<evidence type="ECO:0000313" key="12">
    <source>
        <dbReference type="EMBL" id="SEI03481.1"/>
    </source>
</evidence>
<dbReference type="GO" id="GO:0016020">
    <property type="term" value="C:membrane"/>
    <property type="evidence" value="ECO:0007669"/>
    <property type="project" value="GOC"/>
</dbReference>
<protein>
    <recommendedName>
        <fullName evidence="4 11">Lipid-A-disaccharide synthase</fullName>
        <ecNumber evidence="3 11">2.4.1.182</ecNumber>
    </recommendedName>
</protein>
<dbReference type="InterPro" id="IPR003835">
    <property type="entry name" value="Glyco_trans_19"/>
</dbReference>
<dbReference type="UniPathway" id="UPA00973"/>
<evidence type="ECO:0000313" key="13">
    <source>
        <dbReference type="Proteomes" id="UP000198988"/>
    </source>
</evidence>
<dbReference type="AlphaFoldDB" id="A0A1H6MNS5"/>
<comment type="similarity">
    <text evidence="2 11">Belongs to the LpxB family.</text>
</comment>
<evidence type="ECO:0000256" key="1">
    <source>
        <dbReference type="ARBA" id="ARBA00002056"/>
    </source>
</evidence>
<keyword evidence="6 11" id="KW-0441">Lipid A biosynthesis</keyword>
<comment type="function">
    <text evidence="1 11">Condensation of UDP-2,3-diacylglucosamine and 2,3-diacylglucosamine-1-phosphate to form lipid A disaccharide, a precursor of lipid A, a phosphorylated glycolipid that anchors the lipopolysaccharide to the outer membrane of the cell.</text>
</comment>
<evidence type="ECO:0000256" key="2">
    <source>
        <dbReference type="ARBA" id="ARBA00007868"/>
    </source>
</evidence>
<dbReference type="CDD" id="cd01635">
    <property type="entry name" value="Glycosyltransferase_GTB-type"/>
    <property type="match status" value="1"/>
</dbReference>
<keyword evidence="7 11" id="KW-0328">Glycosyltransferase</keyword>
<dbReference type="GO" id="GO:0008915">
    <property type="term" value="F:lipid-A-disaccharide synthase activity"/>
    <property type="evidence" value="ECO:0007669"/>
    <property type="project" value="UniProtKB-UniRule"/>
</dbReference>
<dbReference type="NCBIfam" id="TIGR00215">
    <property type="entry name" value="lpxB"/>
    <property type="match status" value="1"/>
</dbReference>
<evidence type="ECO:0000256" key="9">
    <source>
        <dbReference type="ARBA" id="ARBA00023098"/>
    </source>
</evidence>
<comment type="pathway">
    <text evidence="11">Bacterial outer membrane biogenesis; LPS lipid A biosynthesis.</text>
</comment>
<organism evidence="12 13">
    <name type="scientific">Bathymodiolus azoricus thioautotrophic gill symbiont</name>
    <dbReference type="NCBI Taxonomy" id="235205"/>
    <lineage>
        <taxon>Bacteria</taxon>
        <taxon>Pseudomonadati</taxon>
        <taxon>Pseudomonadota</taxon>
        <taxon>Gammaproteobacteria</taxon>
        <taxon>sulfur-oxidizing symbionts</taxon>
    </lineage>
</organism>
<evidence type="ECO:0000256" key="5">
    <source>
        <dbReference type="ARBA" id="ARBA00022516"/>
    </source>
</evidence>
<evidence type="ECO:0000256" key="4">
    <source>
        <dbReference type="ARBA" id="ARBA00020902"/>
    </source>
</evidence>
<evidence type="ECO:0000256" key="6">
    <source>
        <dbReference type="ARBA" id="ARBA00022556"/>
    </source>
</evidence>
<dbReference type="EC" id="2.4.1.182" evidence="3 11"/>
<evidence type="ECO:0000256" key="7">
    <source>
        <dbReference type="ARBA" id="ARBA00022676"/>
    </source>
</evidence>
<name>A0A1H6MNS5_9GAMM</name>
<keyword evidence="5 11" id="KW-0444">Lipid biosynthesis</keyword>